<dbReference type="InterPro" id="IPR002156">
    <property type="entry name" value="RNaseH_domain"/>
</dbReference>
<sequence length="189" mass="21159">MLNALSISFSLLFIRIQFLANTSYVKSLSSPHQAYQISQLGWMPPSTGAFKLNYDGVVSNINLASCGCVLRDSNESFYYGFAGMVGSCLVVQAELWAIYHGLCIIKERFLHAYIFIESDSVEAVKFLNEGCSRNHPCYSLVNLIVRTSADFHKLECNHVLRETNQVADMFAKEGSSIPFDIKIFHVSPI</sequence>
<evidence type="ECO:0000313" key="3">
    <source>
        <dbReference type="EMBL" id="KYP61823.1"/>
    </source>
</evidence>
<dbReference type="AlphaFoldDB" id="A0A151T451"/>
<keyword evidence="4" id="KW-1185">Reference proteome</keyword>
<dbReference type="Gramene" id="C.cajan_15870.t">
    <property type="protein sequence ID" value="C.cajan_15870.t.cds1"/>
    <property type="gene ID" value="C.cajan_15870"/>
</dbReference>
<accession>A0A151T451</accession>
<dbReference type="InterPro" id="IPR044730">
    <property type="entry name" value="RNase_H-like_dom_plant"/>
</dbReference>
<evidence type="ECO:0000259" key="2">
    <source>
        <dbReference type="Pfam" id="PF13456"/>
    </source>
</evidence>
<dbReference type="PANTHER" id="PTHR47723">
    <property type="entry name" value="OS05G0353850 PROTEIN"/>
    <property type="match status" value="1"/>
</dbReference>
<dbReference type="InterPro" id="IPR012337">
    <property type="entry name" value="RNaseH-like_sf"/>
</dbReference>
<dbReference type="InterPro" id="IPR053151">
    <property type="entry name" value="RNase_H-like"/>
</dbReference>
<dbReference type="Gene3D" id="3.30.420.10">
    <property type="entry name" value="Ribonuclease H-like superfamily/Ribonuclease H"/>
    <property type="match status" value="1"/>
</dbReference>
<name>A0A151T451_CAJCA</name>
<dbReference type="EMBL" id="CM003610">
    <property type="protein sequence ID" value="KYP61823.1"/>
    <property type="molecule type" value="Genomic_DNA"/>
</dbReference>
<dbReference type="Proteomes" id="UP000075243">
    <property type="component" value="Chromosome 8"/>
</dbReference>
<evidence type="ECO:0000313" key="4">
    <source>
        <dbReference type="Proteomes" id="UP000075243"/>
    </source>
</evidence>
<proteinExistence type="predicted"/>
<feature type="chain" id="PRO_5007588886" evidence="1">
    <location>
        <begin position="28"/>
        <end position="189"/>
    </location>
</feature>
<feature type="domain" description="RNase H type-1" evidence="2">
    <location>
        <begin position="53"/>
        <end position="173"/>
    </location>
</feature>
<dbReference type="InterPro" id="IPR036397">
    <property type="entry name" value="RNaseH_sf"/>
</dbReference>
<feature type="signal peptide" evidence="1">
    <location>
        <begin position="1"/>
        <end position="27"/>
    </location>
</feature>
<dbReference type="GO" id="GO:0003676">
    <property type="term" value="F:nucleic acid binding"/>
    <property type="evidence" value="ECO:0007669"/>
    <property type="project" value="InterPro"/>
</dbReference>
<dbReference type="GO" id="GO:0004523">
    <property type="term" value="F:RNA-DNA hybrid ribonuclease activity"/>
    <property type="evidence" value="ECO:0007669"/>
    <property type="project" value="InterPro"/>
</dbReference>
<gene>
    <name evidence="3" type="ORF">KK1_016334</name>
</gene>
<dbReference type="SUPFAM" id="SSF53098">
    <property type="entry name" value="Ribonuclease H-like"/>
    <property type="match status" value="1"/>
</dbReference>
<protein>
    <submittedName>
        <fullName evidence="3">Ribonuclease H protein At1g65750 family</fullName>
    </submittedName>
</protein>
<evidence type="ECO:0000256" key="1">
    <source>
        <dbReference type="SAM" id="SignalP"/>
    </source>
</evidence>
<dbReference type="PANTHER" id="PTHR47723:SF19">
    <property type="entry name" value="POLYNUCLEOTIDYL TRANSFERASE, RIBONUCLEASE H-LIKE SUPERFAMILY PROTEIN"/>
    <property type="match status" value="1"/>
</dbReference>
<organism evidence="3 4">
    <name type="scientific">Cajanus cajan</name>
    <name type="common">Pigeon pea</name>
    <name type="synonym">Cajanus indicus</name>
    <dbReference type="NCBI Taxonomy" id="3821"/>
    <lineage>
        <taxon>Eukaryota</taxon>
        <taxon>Viridiplantae</taxon>
        <taxon>Streptophyta</taxon>
        <taxon>Embryophyta</taxon>
        <taxon>Tracheophyta</taxon>
        <taxon>Spermatophyta</taxon>
        <taxon>Magnoliopsida</taxon>
        <taxon>eudicotyledons</taxon>
        <taxon>Gunneridae</taxon>
        <taxon>Pentapetalae</taxon>
        <taxon>rosids</taxon>
        <taxon>fabids</taxon>
        <taxon>Fabales</taxon>
        <taxon>Fabaceae</taxon>
        <taxon>Papilionoideae</taxon>
        <taxon>50 kb inversion clade</taxon>
        <taxon>NPAAA clade</taxon>
        <taxon>indigoferoid/millettioid clade</taxon>
        <taxon>Phaseoleae</taxon>
        <taxon>Cajanus</taxon>
    </lineage>
</organism>
<dbReference type="Pfam" id="PF13456">
    <property type="entry name" value="RVT_3"/>
    <property type="match status" value="1"/>
</dbReference>
<reference evidence="3 4" key="1">
    <citation type="journal article" date="2012" name="Nat. Biotechnol.">
        <title>Draft genome sequence of pigeonpea (Cajanus cajan), an orphan legume crop of resource-poor farmers.</title>
        <authorList>
            <person name="Varshney R.K."/>
            <person name="Chen W."/>
            <person name="Li Y."/>
            <person name="Bharti A.K."/>
            <person name="Saxena R.K."/>
            <person name="Schlueter J.A."/>
            <person name="Donoghue M.T."/>
            <person name="Azam S."/>
            <person name="Fan G."/>
            <person name="Whaley A.M."/>
            <person name="Farmer A.D."/>
            <person name="Sheridan J."/>
            <person name="Iwata A."/>
            <person name="Tuteja R."/>
            <person name="Penmetsa R.V."/>
            <person name="Wu W."/>
            <person name="Upadhyaya H.D."/>
            <person name="Yang S.P."/>
            <person name="Shah T."/>
            <person name="Saxena K.B."/>
            <person name="Michael T."/>
            <person name="McCombie W.R."/>
            <person name="Yang B."/>
            <person name="Zhang G."/>
            <person name="Yang H."/>
            <person name="Wang J."/>
            <person name="Spillane C."/>
            <person name="Cook D.R."/>
            <person name="May G.D."/>
            <person name="Xu X."/>
            <person name="Jackson S.A."/>
        </authorList>
    </citation>
    <scope>NUCLEOTIDE SEQUENCE [LARGE SCALE GENOMIC DNA]</scope>
    <source>
        <strain evidence="4">cv. Asha</strain>
    </source>
</reference>
<dbReference type="CDD" id="cd06222">
    <property type="entry name" value="RNase_H_like"/>
    <property type="match status" value="1"/>
</dbReference>
<keyword evidence="1" id="KW-0732">Signal</keyword>